<evidence type="ECO:0000256" key="2">
    <source>
        <dbReference type="ARBA" id="ARBA00022643"/>
    </source>
</evidence>
<feature type="domain" description="NADPH-dependent FMN reductase-like" evidence="3">
    <location>
        <begin position="1"/>
        <end position="131"/>
    </location>
</feature>
<accession>A0A933GLB7</accession>
<evidence type="ECO:0000313" key="4">
    <source>
        <dbReference type="EMBL" id="MBI4595692.1"/>
    </source>
</evidence>
<dbReference type="PANTHER" id="PTHR43278:SF2">
    <property type="entry name" value="IRON-SULFUR FLAVOPROTEIN"/>
    <property type="match status" value="1"/>
</dbReference>
<evidence type="ECO:0000259" key="3">
    <source>
        <dbReference type="Pfam" id="PF03358"/>
    </source>
</evidence>
<gene>
    <name evidence="4" type="ORF">HY730_04845</name>
</gene>
<dbReference type="Gene3D" id="3.40.50.360">
    <property type="match status" value="1"/>
</dbReference>
<dbReference type="SUPFAM" id="SSF52218">
    <property type="entry name" value="Flavoproteins"/>
    <property type="match status" value="1"/>
</dbReference>
<keyword evidence="1" id="KW-0285">Flavoprotein</keyword>
<name>A0A933GLB7_UNCTE</name>
<comment type="caution">
    <text evidence="4">The sequence shown here is derived from an EMBL/GenBank/DDBJ whole genome shotgun (WGS) entry which is preliminary data.</text>
</comment>
<protein>
    <submittedName>
        <fullName evidence="4">Flavodoxin family protein</fullName>
    </submittedName>
</protein>
<dbReference type="AlphaFoldDB" id="A0A933GLB7"/>
<dbReference type="InterPro" id="IPR005025">
    <property type="entry name" value="FMN_Rdtase-like_dom"/>
</dbReference>
<evidence type="ECO:0000313" key="5">
    <source>
        <dbReference type="Proteomes" id="UP000772181"/>
    </source>
</evidence>
<reference evidence="4" key="1">
    <citation type="submission" date="2020-07" db="EMBL/GenBank/DDBJ databases">
        <title>Huge and variable diversity of episymbiotic CPR bacteria and DPANN archaea in groundwater ecosystems.</title>
        <authorList>
            <person name="He C.Y."/>
            <person name="Keren R."/>
            <person name="Whittaker M."/>
            <person name="Farag I.F."/>
            <person name="Doudna J."/>
            <person name="Cate J.H.D."/>
            <person name="Banfield J.F."/>
        </authorList>
    </citation>
    <scope>NUCLEOTIDE SEQUENCE</scope>
    <source>
        <strain evidence="4">NC_groundwater_1482_Ag_S-0.65um_47_24</strain>
    </source>
</reference>
<dbReference type="GO" id="GO:0016491">
    <property type="term" value="F:oxidoreductase activity"/>
    <property type="evidence" value="ECO:0007669"/>
    <property type="project" value="InterPro"/>
</dbReference>
<dbReference type="Pfam" id="PF03358">
    <property type="entry name" value="FMN_red"/>
    <property type="match status" value="1"/>
</dbReference>
<sequence>MLVLGIAASPRRSGNSEVLLDEALRGAQAGGAKIVKVVLQELRIAPCLECYSCHQHGECIVRDDMTQLAVHINECDGLILASPIFFYGVSAQAKAMIDRCQSFWAQKYLLKRPERLPKRLGFFISTAGSGGEKTFFGATLTVRYFFDAIGFSYWNDLLVKHVDNKGAILERPDMLEKAFNLGLALVTELANSEKG</sequence>
<dbReference type="InterPro" id="IPR029039">
    <property type="entry name" value="Flavoprotein-like_sf"/>
</dbReference>
<proteinExistence type="predicted"/>
<dbReference type="PANTHER" id="PTHR43278">
    <property type="entry name" value="NAD(P)H-DEPENDENT FMN-CONTAINING OXIDOREDUCTASE YWQN-RELATED"/>
    <property type="match status" value="1"/>
</dbReference>
<keyword evidence="2" id="KW-0288">FMN</keyword>
<dbReference type="EMBL" id="JACQWF010000223">
    <property type="protein sequence ID" value="MBI4595692.1"/>
    <property type="molecule type" value="Genomic_DNA"/>
</dbReference>
<dbReference type="InterPro" id="IPR051796">
    <property type="entry name" value="ISF_SsuE-like"/>
</dbReference>
<evidence type="ECO:0000256" key="1">
    <source>
        <dbReference type="ARBA" id="ARBA00022630"/>
    </source>
</evidence>
<organism evidence="4 5">
    <name type="scientific">Tectimicrobiota bacterium</name>
    <dbReference type="NCBI Taxonomy" id="2528274"/>
    <lineage>
        <taxon>Bacteria</taxon>
        <taxon>Pseudomonadati</taxon>
        <taxon>Nitrospinota/Tectimicrobiota group</taxon>
        <taxon>Candidatus Tectimicrobiota</taxon>
    </lineage>
</organism>
<dbReference type="Proteomes" id="UP000772181">
    <property type="component" value="Unassembled WGS sequence"/>
</dbReference>